<sequence>MSNEDEFFAEMHPQIAQVIGLAVMQLLVEKREPSREALIGMIQVLWQGDQVDLAVELALDVLMLPREERGKINPALWPGRIIF</sequence>
<organism evidence="1 2">
    <name type="scientific">Klebsiella quasipneumoniae subsp. quasipneumoniae</name>
    <dbReference type="NCBI Taxonomy" id="1667327"/>
    <lineage>
        <taxon>Bacteria</taxon>
        <taxon>Pseudomonadati</taxon>
        <taxon>Pseudomonadota</taxon>
        <taxon>Gammaproteobacteria</taxon>
        <taxon>Enterobacterales</taxon>
        <taxon>Enterobacteriaceae</taxon>
        <taxon>Klebsiella/Raoultella group</taxon>
        <taxon>Klebsiella</taxon>
        <taxon>Klebsiella pneumoniae complex</taxon>
    </lineage>
</organism>
<proteinExistence type="predicted"/>
<dbReference type="EMBL" id="JAWHZD010000005">
    <property type="protein sequence ID" value="MDV0841969.1"/>
    <property type="molecule type" value="Genomic_DNA"/>
</dbReference>
<comment type="caution">
    <text evidence="1">The sequence shown here is derived from an EMBL/GenBank/DDBJ whole genome shotgun (WGS) entry which is preliminary data.</text>
</comment>
<dbReference type="AlphaFoldDB" id="A0AAW8XR85"/>
<dbReference type="RefSeq" id="WP_101862481.1">
    <property type="nucleotide sequence ID" value="NZ_JAOUTP010000009.1"/>
</dbReference>
<evidence type="ECO:0000313" key="2">
    <source>
        <dbReference type="Proteomes" id="UP001284547"/>
    </source>
</evidence>
<name>A0AAW8XR85_9ENTR</name>
<accession>A0AAW8XR85</accession>
<evidence type="ECO:0000313" key="1">
    <source>
        <dbReference type="EMBL" id="MDV0841969.1"/>
    </source>
</evidence>
<protein>
    <submittedName>
        <fullName evidence="1">Uncharacterized protein</fullName>
    </submittedName>
</protein>
<gene>
    <name evidence="1" type="ORF">RZP41_11955</name>
</gene>
<reference evidence="1" key="1">
    <citation type="submission" date="2023-10" db="EMBL/GenBank/DDBJ databases">
        <title>Surveillance and assessment of the effects of hospital wastewater treatment on clearance of pathogenic bacterial and antimicrobial resistance genes.</title>
        <authorList>
            <person name="Wu Y."/>
        </authorList>
    </citation>
    <scope>NUCLEOTIDE SEQUENCE</scope>
    <source>
        <strain evidence="1">23-M-SRM-33-1</strain>
    </source>
</reference>
<dbReference type="Proteomes" id="UP001284547">
    <property type="component" value="Unassembled WGS sequence"/>
</dbReference>